<evidence type="ECO:0000313" key="3">
    <source>
        <dbReference type="Proteomes" id="UP000250831"/>
    </source>
</evidence>
<keyword evidence="3" id="KW-1185">Reference proteome</keyword>
<feature type="domain" description="Luciferase" evidence="1">
    <location>
        <begin position="70"/>
        <end position="129"/>
    </location>
</feature>
<dbReference type="Pfam" id="PF17648">
    <property type="entry name" value="Luciferase"/>
    <property type="match status" value="1"/>
</dbReference>
<reference evidence="2 3" key="1">
    <citation type="submission" date="2018-04" db="EMBL/GenBank/DDBJ databases">
        <title>Sphingobacterium sp. M46 Genome.</title>
        <authorList>
            <person name="Cheng J."/>
            <person name="Li Y."/>
        </authorList>
    </citation>
    <scope>NUCLEOTIDE SEQUENCE [LARGE SCALE GENOMIC DNA]</scope>
    <source>
        <strain evidence="2 3">M46</strain>
    </source>
</reference>
<dbReference type="InterPro" id="IPR040841">
    <property type="entry name" value="Luciferase_dom"/>
</dbReference>
<dbReference type="EMBL" id="QCXX01000002">
    <property type="protein sequence ID" value="PUV25031.1"/>
    <property type="molecule type" value="Genomic_DNA"/>
</dbReference>
<evidence type="ECO:0000313" key="2">
    <source>
        <dbReference type="EMBL" id="PUV25031.1"/>
    </source>
</evidence>
<organism evidence="2 3">
    <name type="scientific">Sphingobacterium athyrii</name>
    <dbReference type="NCBI Taxonomy" id="2152717"/>
    <lineage>
        <taxon>Bacteria</taxon>
        <taxon>Pseudomonadati</taxon>
        <taxon>Bacteroidota</taxon>
        <taxon>Sphingobacteriia</taxon>
        <taxon>Sphingobacteriales</taxon>
        <taxon>Sphingobacteriaceae</taxon>
        <taxon>Sphingobacterium</taxon>
    </lineage>
</organism>
<dbReference type="AlphaFoldDB" id="A0A363NWJ5"/>
<protein>
    <recommendedName>
        <fullName evidence="1">Luciferase domain-containing protein</fullName>
    </recommendedName>
</protein>
<accession>A0A363NWJ5</accession>
<name>A0A363NWJ5_9SPHI</name>
<gene>
    <name evidence="2" type="ORF">DCO56_08805</name>
</gene>
<proteinExistence type="predicted"/>
<comment type="caution">
    <text evidence="2">The sequence shown here is derived from an EMBL/GenBank/DDBJ whole genome shotgun (WGS) entry which is preliminary data.</text>
</comment>
<evidence type="ECO:0000259" key="1">
    <source>
        <dbReference type="Pfam" id="PF17648"/>
    </source>
</evidence>
<sequence>MFSFVVKRVGFLKDIPLCAIIFDSFMRFWMFLTKPELLDWIDDLEENVTRMPGTTIGIHKYGGTEFNYMGREFAHVHSNGLLDILLNTELKNSLMTEGKIKDHHVFKNSGWISFYLQNKQDVGYACYLLHKAYDRIKQKQDSMQLSPFVCRLQSGV</sequence>
<dbReference type="Proteomes" id="UP000250831">
    <property type="component" value="Unassembled WGS sequence"/>
</dbReference>